<organism evidence="2">
    <name type="scientific">Oryza punctata</name>
    <name type="common">Red rice</name>
    <dbReference type="NCBI Taxonomy" id="4537"/>
    <lineage>
        <taxon>Eukaryota</taxon>
        <taxon>Viridiplantae</taxon>
        <taxon>Streptophyta</taxon>
        <taxon>Embryophyta</taxon>
        <taxon>Tracheophyta</taxon>
        <taxon>Spermatophyta</taxon>
        <taxon>Magnoliopsida</taxon>
        <taxon>Liliopsida</taxon>
        <taxon>Poales</taxon>
        <taxon>Poaceae</taxon>
        <taxon>BOP clade</taxon>
        <taxon>Oryzoideae</taxon>
        <taxon>Oryzeae</taxon>
        <taxon>Oryzinae</taxon>
        <taxon>Oryza</taxon>
    </lineage>
</organism>
<sequence>MASPELARHIPDELIEDIFARMPARSVLRCRSLSRAWAAALSTDAFVDHHLRLANRRRGPKLCIPPESAFAGTVSAWSPETTPPGDVTVTPLMSVPHSTRNGRLTPYGRPCRGLLLLRAIRARLYFVCNPSAGEVTALPDGRMAGYPCPGEDYASVGLGYDARTRTHKAVRLLYHHGHPAGCDVYDIAGASSTGHWRPAATGVKPPGLVHMNKFAVYAQGHLHWITMRGGGYHQGDGDSDIISFSMADEEFGFVPPPPATNVNALGVTELAGCLCVYSECVTPTSLSLDIWLLTDYSTATWELRCRIDVSKLVIATPEMSDLFVYREVTPLILTDDGDGDQRVLLLSEDDDDQVVEYHAASGSLQHVGPASPPRQLVPYEESLVSVGRPYEDILFSSPSSQALALALRRLPARELGRLKLVCRSWRAMIETDTFAASHNARVRETMAAAGCHVMLGSYSYLSLVFVSLESCLGYPNRKPPLMTTRSVVREACHGLVLVTSVNGETNIVHNPVTGADRNFSFLSTRRYHPQRPEVDDGHGCAGLGYDASREEHVLVRLAYTGGEGSHGATGCTVQLWRLRDIGPCKLTTRPPTPADVGFPPVHVAGKMYWMGEQGQRRLGSPRDIVVFDVSTLAFDTTPAPPTLPDAGGTVLTALAGKLCVAHSCRETETMTIWSKSSEDQWETLHVIHFARWPAFSPKASMPWLALLGFWLWLVCT</sequence>
<dbReference type="InterPro" id="IPR001810">
    <property type="entry name" value="F-box_dom"/>
</dbReference>
<dbReference type="Gramene" id="OPUNC12G17200.1">
    <property type="protein sequence ID" value="OPUNC12G17200.1"/>
    <property type="gene ID" value="OPUNC12G17200"/>
</dbReference>
<evidence type="ECO:0000259" key="1">
    <source>
        <dbReference type="SMART" id="SM00256"/>
    </source>
</evidence>
<dbReference type="HOGENOM" id="CLU_011979_3_0_1"/>
<keyword evidence="3" id="KW-1185">Reference proteome</keyword>
<protein>
    <recommendedName>
        <fullName evidence="1">F-box domain-containing protein</fullName>
    </recommendedName>
</protein>
<dbReference type="AlphaFoldDB" id="A0A0E0MPN9"/>
<dbReference type="eggNOG" id="ENOG502S2YF">
    <property type="taxonomic scope" value="Eukaryota"/>
</dbReference>
<feature type="domain" description="F-box" evidence="1">
    <location>
        <begin position="405"/>
        <end position="438"/>
    </location>
</feature>
<name>A0A0E0MPN9_ORYPU</name>
<dbReference type="Pfam" id="PF00646">
    <property type="entry name" value="F-box"/>
    <property type="match status" value="2"/>
</dbReference>
<proteinExistence type="predicted"/>
<dbReference type="InterPro" id="IPR036047">
    <property type="entry name" value="F-box-like_dom_sf"/>
</dbReference>
<reference evidence="2" key="2">
    <citation type="submission" date="2018-05" db="EMBL/GenBank/DDBJ databases">
        <title>OpunRS2 (Oryza punctata Reference Sequence Version 2).</title>
        <authorList>
            <person name="Zhang J."/>
            <person name="Kudrna D."/>
            <person name="Lee S."/>
            <person name="Talag J."/>
            <person name="Welchert J."/>
            <person name="Wing R.A."/>
        </authorList>
    </citation>
    <scope>NUCLEOTIDE SEQUENCE [LARGE SCALE GENOMIC DNA]</scope>
</reference>
<dbReference type="SUPFAM" id="SSF81383">
    <property type="entry name" value="F-box domain"/>
    <property type="match status" value="2"/>
</dbReference>
<reference evidence="2" key="1">
    <citation type="submission" date="2015-04" db="UniProtKB">
        <authorList>
            <consortium name="EnsemblPlants"/>
        </authorList>
    </citation>
    <scope>IDENTIFICATION</scope>
</reference>
<dbReference type="EnsemblPlants" id="OPUNC12G17200.1">
    <property type="protein sequence ID" value="OPUNC12G17200.1"/>
    <property type="gene ID" value="OPUNC12G17200"/>
</dbReference>
<dbReference type="PANTHER" id="PTHR31672:SF13">
    <property type="entry name" value="F-BOX PROTEIN CPR30-LIKE"/>
    <property type="match status" value="1"/>
</dbReference>
<evidence type="ECO:0000313" key="3">
    <source>
        <dbReference type="Proteomes" id="UP000026962"/>
    </source>
</evidence>
<dbReference type="PANTHER" id="PTHR31672">
    <property type="entry name" value="BNACNNG10540D PROTEIN"/>
    <property type="match status" value="1"/>
</dbReference>
<evidence type="ECO:0000313" key="2">
    <source>
        <dbReference type="EnsemblPlants" id="OPUNC12G17200.1"/>
    </source>
</evidence>
<dbReference type="Pfam" id="PF07734">
    <property type="entry name" value="FBA_1"/>
    <property type="match status" value="2"/>
</dbReference>
<dbReference type="OMA" id="CRETETM"/>
<dbReference type="InterPro" id="IPR006527">
    <property type="entry name" value="F-box-assoc_dom_typ1"/>
</dbReference>
<dbReference type="STRING" id="4537.A0A0E0MPN9"/>
<dbReference type="Proteomes" id="UP000026962">
    <property type="component" value="Chromosome 12"/>
</dbReference>
<dbReference type="NCBIfam" id="TIGR01640">
    <property type="entry name" value="F_box_assoc_1"/>
    <property type="match status" value="2"/>
</dbReference>
<feature type="domain" description="F-box" evidence="1">
    <location>
        <begin position="10"/>
        <end position="50"/>
    </location>
</feature>
<dbReference type="InterPro" id="IPR050796">
    <property type="entry name" value="SCF_F-box_component"/>
</dbReference>
<accession>A0A0E0MPN9</accession>
<dbReference type="Gene3D" id="1.20.1280.50">
    <property type="match status" value="1"/>
</dbReference>
<dbReference type="SMART" id="SM00256">
    <property type="entry name" value="FBOX"/>
    <property type="match status" value="2"/>
</dbReference>
<dbReference type="InterPro" id="IPR017451">
    <property type="entry name" value="F-box-assoc_interact_dom"/>
</dbReference>